<keyword evidence="6 13" id="KW-0808">Transferase</keyword>
<reference evidence="16 17" key="1">
    <citation type="journal article" date="2010" name="Stand. Genomic Sci.">
        <title>Complete genome sequence of Vulcanisaeta distributa type strain (IC-017).</title>
        <authorList>
            <person name="Mavromatis K."/>
            <person name="Sikorski J."/>
            <person name="Pabst E."/>
            <person name="Teshima H."/>
            <person name="Lapidus A."/>
            <person name="Lucas S."/>
            <person name="Nolan M."/>
            <person name="Glavina Del Rio T."/>
            <person name="Cheng J.F."/>
            <person name="Bruce D."/>
            <person name="Goodwin L."/>
            <person name="Pitluck S."/>
            <person name="Liolios K."/>
            <person name="Ivanova N."/>
            <person name="Mikhailova N."/>
            <person name="Pati A."/>
            <person name="Chen A."/>
            <person name="Palaniappan K."/>
            <person name="Land M."/>
            <person name="Hauser L."/>
            <person name="Chang Y.J."/>
            <person name="Jeffries C.D."/>
            <person name="Rohde M."/>
            <person name="Spring S."/>
            <person name="Goker M."/>
            <person name="Wirth R."/>
            <person name="Woyke T."/>
            <person name="Bristow J."/>
            <person name="Eisen J.A."/>
            <person name="Markowitz V."/>
            <person name="Hugenholtz P."/>
            <person name="Klenk H.P."/>
            <person name="Kyrpides N.C."/>
        </authorList>
    </citation>
    <scope>NUCLEOTIDE SEQUENCE [LARGE SCALE GENOMIC DNA]</scope>
    <source>
        <strain evidence="17">DSM 14429 / JCM 11212 / NBRC 100878 / IC-017</strain>
    </source>
</reference>
<dbReference type="Gene3D" id="3.90.870.10">
    <property type="entry name" value="DHBP synthase"/>
    <property type="match status" value="1"/>
</dbReference>
<evidence type="ECO:0000256" key="5">
    <source>
        <dbReference type="ARBA" id="ARBA00022490"/>
    </source>
</evidence>
<dbReference type="InterPro" id="IPR050156">
    <property type="entry name" value="TC-AMP_synthase_SUA5"/>
</dbReference>
<evidence type="ECO:0000256" key="7">
    <source>
        <dbReference type="ARBA" id="ARBA00022694"/>
    </source>
</evidence>
<dbReference type="InterPro" id="IPR010923">
    <property type="entry name" value="T(6)A37_SUA5"/>
</dbReference>
<dbReference type="Proteomes" id="UP000006681">
    <property type="component" value="Chromosome"/>
</dbReference>
<feature type="binding site" evidence="14">
    <location>
        <position position="51"/>
    </location>
    <ligand>
        <name>L-threonine</name>
        <dbReference type="ChEBI" id="CHEBI:57926"/>
    </ligand>
</feature>
<evidence type="ECO:0000313" key="16">
    <source>
        <dbReference type="EMBL" id="ADN51132.1"/>
    </source>
</evidence>
<name>E1QUL3_VULDI</name>
<keyword evidence="9 13" id="KW-0547">Nucleotide-binding</keyword>
<evidence type="ECO:0000256" key="10">
    <source>
        <dbReference type="ARBA" id="ARBA00022840"/>
    </source>
</evidence>
<dbReference type="InterPro" id="IPR017945">
    <property type="entry name" value="DHBP_synth_RibB-like_a/b_dom"/>
</dbReference>
<evidence type="ECO:0000256" key="3">
    <source>
        <dbReference type="ARBA" id="ARBA00012584"/>
    </source>
</evidence>
<dbReference type="FunFam" id="3.90.870.10:FF:000009">
    <property type="entry name" value="Threonylcarbamoyl-AMP synthase, putative"/>
    <property type="match status" value="1"/>
</dbReference>
<dbReference type="PIRSF" id="PIRSF004930">
    <property type="entry name" value="Tln_factor_SUA5"/>
    <property type="match status" value="1"/>
</dbReference>
<keyword evidence="7 13" id="KW-0819">tRNA processing</keyword>
<dbReference type="Pfam" id="PF01300">
    <property type="entry name" value="Sua5_yciO_yrdC"/>
    <property type="match status" value="1"/>
</dbReference>
<dbReference type="EC" id="2.7.7.87" evidence="3 13"/>
<evidence type="ECO:0000313" key="17">
    <source>
        <dbReference type="Proteomes" id="UP000006681"/>
    </source>
</evidence>
<evidence type="ECO:0000256" key="4">
    <source>
        <dbReference type="ARBA" id="ARBA00015492"/>
    </source>
</evidence>
<dbReference type="GO" id="GO:0005524">
    <property type="term" value="F:ATP binding"/>
    <property type="evidence" value="ECO:0007669"/>
    <property type="project" value="UniProtKB-UniRule"/>
</dbReference>
<dbReference type="OrthoDB" id="39992at2157"/>
<evidence type="ECO:0000256" key="9">
    <source>
        <dbReference type="ARBA" id="ARBA00022741"/>
    </source>
</evidence>
<accession>E1QUL3</accession>
<evidence type="ECO:0000256" key="13">
    <source>
        <dbReference type="PIRNR" id="PIRNR004930"/>
    </source>
</evidence>
<comment type="similarity">
    <text evidence="2 13">Belongs to the SUA5 family.</text>
</comment>
<feature type="binding site" evidence="14">
    <location>
        <position position="74"/>
    </location>
    <ligand>
        <name>ATP</name>
        <dbReference type="ChEBI" id="CHEBI:30616"/>
    </ligand>
</feature>
<dbReference type="GO" id="GO:0061710">
    <property type="term" value="F:L-threonylcarbamoyladenylate synthase"/>
    <property type="evidence" value="ECO:0007669"/>
    <property type="project" value="UniProtKB-EC"/>
</dbReference>
<dbReference type="SUPFAM" id="SSF55821">
    <property type="entry name" value="YrdC/RibB"/>
    <property type="match status" value="1"/>
</dbReference>
<dbReference type="HOGENOM" id="CLU_031397_0_0_2"/>
<feature type="binding site" evidence="14">
    <location>
        <position position="78"/>
    </location>
    <ligand>
        <name>ATP</name>
        <dbReference type="ChEBI" id="CHEBI:30616"/>
    </ligand>
</feature>
<dbReference type="Pfam" id="PF03481">
    <property type="entry name" value="Sua5_C"/>
    <property type="match status" value="1"/>
</dbReference>
<sequence length="375" mass="41554">MLRRWIYKCQVLINVMLKVRKVDPLNPDNSIIKEASDYIKNGYLVAFPTETVYGLGADTFNGEACLKIFKAKGRPPDNPLIVHISDMNELDRVAIDIPEIVFPVIRKAWPGPLTLILPKSPDVPKEVTGGRNTVAVRSPAHPVALALIKSSRTPIAAPSANKSGRPSPTLAEHIIEDYANDNVEMILLDAGPTFFGVESTIVDVTRNPPVLLRPGPFTIEELRSLFNTEIVVPEFARGLGEADVALAPGMKYKHYAPRTQLIVVECEKYDSLIKLLRDVALNYLNKKLKVALLITKETASELMKYPEINELPIIIMGYRENPYTIAASLFDSLRSLDRLNVDLGIAEGIEERGIGLAVMNRLRKASGFSIVKCKM</sequence>
<organism evidence="16 17">
    <name type="scientific">Vulcanisaeta distributa (strain DSM 14429 / JCM 11212 / NBRC 100878 / IC-017)</name>
    <dbReference type="NCBI Taxonomy" id="572478"/>
    <lineage>
        <taxon>Archaea</taxon>
        <taxon>Thermoproteota</taxon>
        <taxon>Thermoprotei</taxon>
        <taxon>Thermoproteales</taxon>
        <taxon>Thermoproteaceae</taxon>
        <taxon>Vulcanisaeta</taxon>
    </lineage>
</organism>
<dbReference type="eggNOG" id="arCOG01952">
    <property type="taxonomic scope" value="Archaea"/>
</dbReference>
<evidence type="ECO:0000256" key="11">
    <source>
        <dbReference type="ARBA" id="ARBA00029774"/>
    </source>
</evidence>
<evidence type="ECO:0000256" key="6">
    <source>
        <dbReference type="ARBA" id="ARBA00022679"/>
    </source>
</evidence>
<keyword evidence="10 13" id="KW-0067">ATP-binding</keyword>
<feature type="binding site" evidence="14">
    <location>
        <position position="157"/>
    </location>
    <ligand>
        <name>L-threonine</name>
        <dbReference type="ChEBI" id="CHEBI:57926"/>
    </ligand>
</feature>
<dbReference type="PROSITE" id="PS51163">
    <property type="entry name" value="YRDC"/>
    <property type="match status" value="1"/>
</dbReference>
<dbReference type="GO" id="GO:0008033">
    <property type="term" value="P:tRNA processing"/>
    <property type="evidence" value="ECO:0007669"/>
    <property type="project" value="UniProtKB-KW"/>
</dbReference>
<feature type="binding site" evidence="14">
    <location>
        <position position="83"/>
    </location>
    <ligand>
        <name>L-threonine</name>
        <dbReference type="ChEBI" id="CHEBI:57926"/>
    </ligand>
</feature>
<evidence type="ECO:0000256" key="8">
    <source>
        <dbReference type="ARBA" id="ARBA00022695"/>
    </source>
</evidence>
<feature type="binding site" evidence="14">
    <location>
        <position position="213"/>
    </location>
    <ligand>
        <name>ATP</name>
        <dbReference type="ChEBI" id="CHEBI:30616"/>
    </ligand>
</feature>
<dbReference type="KEGG" id="vdi:Vdis_1758"/>
<feature type="binding site" evidence="14">
    <location>
        <position position="159"/>
    </location>
    <ligand>
        <name>ATP</name>
        <dbReference type="ChEBI" id="CHEBI:30616"/>
    </ligand>
</feature>
<dbReference type="PANTHER" id="PTHR17490:SF16">
    <property type="entry name" value="THREONYLCARBAMOYL-AMP SYNTHASE"/>
    <property type="match status" value="1"/>
</dbReference>
<dbReference type="GO" id="GO:0003725">
    <property type="term" value="F:double-stranded RNA binding"/>
    <property type="evidence" value="ECO:0007669"/>
    <property type="project" value="UniProtKB-UniRule"/>
</dbReference>
<dbReference type="GO" id="GO:0006450">
    <property type="term" value="P:regulation of translational fidelity"/>
    <property type="evidence" value="ECO:0007669"/>
    <property type="project" value="TreeGrafter"/>
</dbReference>
<gene>
    <name evidence="16" type="ordered locus">Vdis_1758</name>
</gene>
<protein>
    <recommendedName>
        <fullName evidence="4 13">Threonylcarbamoyl-AMP synthase</fullName>
        <shortName evidence="13">TC-AMP synthase</shortName>
        <ecNumber evidence="3 13">2.7.7.87</ecNumber>
    </recommendedName>
    <alternativeName>
        <fullName evidence="11 13">L-threonylcarbamoyladenylate synthase</fullName>
    </alternativeName>
</protein>
<evidence type="ECO:0000256" key="14">
    <source>
        <dbReference type="PIRSR" id="PIRSR004930-1"/>
    </source>
</evidence>
<feature type="binding site" evidence="14">
    <location>
        <position position="167"/>
    </location>
    <ligand>
        <name>ATP</name>
        <dbReference type="ChEBI" id="CHEBI:30616"/>
    </ligand>
</feature>
<keyword evidence="17" id="KW-1185">Reference proteome</keyword>
<feature type="binding site" evidence="14">
    <location>
        <position position="133"/>
    </location>
    <ligand>
        <name>ATP</name>
        <dbReference type="ChEBI" id="CHEBI:30616"/>
    </ligand>
</feature>
<comment type="catalytic activity">
    <reaction evidence="12 13">
        <text>L-threonine + hydrogencarbonate + ATP = L-threonylcarbamoyladenylate + diphosphate + H2O</text>
        <dbReference type="Rhea" id="RHEA:36407"/>
        <dbReference type="ChEBI" id="CHEBI:15377"/>
        <dbReference type="ChEBI" id="CHEBI:17544"/>
        <dbReference type="ChEBI" id="CHEBI:30616"/>
        <dbReference type="ChEBI" id="CHEBI:33019"/>
        <dbReference type="ChEBI" id="CHEBI:57926"/>
        <dbReference type="ChEBI" id="CHEBI:73682"/>
        <dbReference type="EC" id="2.7.7.87"/>
    </reaction>
</comment>
<comment type="function">
    <text evidence="13">Required for the formation of a threonylcarbamoyl group on adenosine at position 37 (t(6)A37) in tRNAs that read codons beginning with adenine.</text>
</comment>
<feature type="binding site" evidence="14">
    <location>
        <position position="199"/>
    </location>
    <ligand>
        <name>L-threonine</name>
        <dbReference type="ChEBI" id="CHEBI:57926"/>
    </ligand>
</feature>
<reference evidence="17" key="2">
    <citation type="journal article" date="2010" name="Stand. Genomic Sci.">
        <title>Complete genome sequence of Vulcanisaeta distributa type strain (IC-017T).</title>
        <authorList>
            <person name="Mavromatis K."/>
            <person name="Sikorski J."/>
            <person name="Pabst E."/>
            <person name="Teshima H."/>
            <person name="Lapidus A."/>
            <person name="Lucas S."/>
            <person name="Nolan M."/>
            <person name="Glavina Del Rio T."/>
            <person name="Cheng J."/>
            <person name="Bruce D."/>
            <person name="Goodwin L."/>
            <person name="Pitluck S."/>
            <person name="Liolios K."/>
            <person name="Ivanova N."/>
            <person name="Mikhailova N."/>
            <person name="Pati A."/>
            <person name="Chen A."/>
            <person name="Palaniappan K."/>
            <person name="Land M."/>
            <person name="Hauser L."/>
            <person name="Chang Y."/>
            <person name="Jeffries C."/>
            <person name="Rohde M."/>
            <person name="Spring S."/>
            <person name="Goker M."/>
            <person name="Wirth R."/>
            <person name="Woyke T."/>
            <person name="Bristow J."/>
            <person name="Eisen J."/>
            <person name="Markowitz V."/>
            <person name="Hugenholtz P."/>
            <person name="Klenk H."/>
            <person name="Kyrpides N."/>
        </authorList>
    </citation>
    <scope>NUCLEOTIDE SEQUENCE [LARGE SCALE GENOMIC DNA]</scope>
    <source>
        <strain evidence="17">DSM 14429 / JCM 11212 / NBRC 100878 / IC-017</strain>
    </source>
</reference>
<dbReference type="GO" id="GO:0000049">
    <property type="term" value="F:tRNA binding"/>
    <property type="evidence" value="ECO:0007669"/>
    <property type="project" value="TreeGrafter"/>
</dbReference>
<evidence type="ECO:0000259" key="15">
    <source>
        <dbReference type="PROSITE" id="PS51163"/>
    </source>
</evidence>
<dbReference type="STRING" id="572478.Vdis_1758"/>
<keyword evidence="5 13" id="KW-0963">Cytoplasm</keyword>
<dbReference type="InterPro" id="IPR005145">
    <property type="entry name" value="Sua5_C"/>
</dbReference>
<evidence type="ECO:0000256" key="1">
    <source>
        <dbReference type="ARBA" id="ARBA00004496"/>
    </source>
</evidence>
<feature type="binding site" evidence="14">
    <location>
        <position position="137"/>
    </location>
    <ligand>
        <name>L-threonine</name>
        <dbReference type="ChEBI" id="CHEBI:57926"/>
    </ligand>
</feature>
<feature type="domain" description="YrdC-like" evidence="15">
    <location>
        <begin position="29"/>
        <end position="217"/>
    </location>
</feature>
<dbReference type="GO" id="GO:0005737">
    <property type="term" value="C:cytoplasm"/>
    <property type="evidence" value="ECO:0007669"/>
    <property type="project" value="UniProtKB-SubCell"/>
</dbReference>
<dbReference type="NCBIfam" id="TIGR00057">
    <property type="entry name" value="L-threonylcarbamoyladenylate synthase"/>
    <property type="match status" value="1"/>
</dbReference>
<proteinExistence type="inferred from homology"/>
<dbReference type="PANTHER" id="PTHR17490">
    <property type="entry name" value="SUA5"/>
    <property type="match status" value="1"/>
</dbReference>
<evidence type="ECO:0000256" key="12">
    <source>
        <dbReference type="ARBA" id="ARBA00048366"/>
    </source>
</evidence>
<dbReference type="InterPro" id="IPR038385">
    <property type="entry name" value="Sua5/YwlC_C"/>
</dbReference>
<dbReference type="AlphaFoldDB" id="E1QUL3"/>
<dbReference type="EMBL" id="CP002100">
    <property type="protein sequence ID" value="ADN51132.1"/>
    <property type="molecule type" value="Genomic_DNA"/>
</dbReference>
<evidence type="ECO:0000256" key="2">
    <source>
        <dbReference type="ARBA" id="ARBA00007663"/>
    </source>
</evidence>
<feature type="binding site" evidence="14">
    <location>
        <position position="255"/>
    </location>
    <ligand>
        <name>ATP</name>
        <dbReference type="ChEBI" id="CHEBI:30616"/>
    </ligand>
</feature>
<dbReference type="InterPro" id="IPR006070">
    <property type="entry name" value="Sua5-like_dom"/>
</dbReference>
<keyword evidence="8 13" id="KW-0548">Nucleotidyltransferase</keyword>
<dbReference type="Gene3D" id="3.40.50.11030">
    <property type="entry name" value="Threonylcarbamoyl-AMP synthase, C-terminal domain"/>
    <property type="match status" value="1"/>
</dbReference>
<comment type="subcellular location">
    <subcellularLocation>
        <location evidence="1 13">Cytoplasm</location>
    </subcellularLocation>
</comment>